<sequence length="104" mass="11712">MPEPAHLLSPIRNVSTVLVHSETTRTRPERFRSINLEGCHDNRSLCRPDRLLYGKSISESRSRTSDYLSVRNLLQIALAYGGVSKVDRTNRAIVYSSDGSFFGD</sequence>
<comment type="caution">
    <text evidence="1">The sequence shown here is derived from an EMBL/GenBank/DDBJ whole genome shotgun (WGS) entry which is preliminary data.</text>
</comment>
<keyword evidence="2" id="KW-1185">Reference proteome</keyword>
<dbReference type="Proteomes" id="UP001458880">
    <property type="component" value="Unassembled WGS sequence"/>
</dbReference>
<evidence type="ECO:0000313" key="2">
    <source>
        <dbReference type="Proteomes" id="UP001458880"/>
    </source>
</evidence>
<evidence type="ECO:0000313" key="1">
    <source>
        <dbReference type="EMBL" id="KAK9685580.1"/>
    </source>
</evidence>
<reference evidence="1 2" key="1">
    <citation type="journal article" date="2024" name="BMC Genomics">
        <title>De novo assembly and annotation of Popillia japonica's genome with initial clues to its potential as an invasive pest.</title>
        <authorList>
            <person name="Cucini C."/>
            <person name="Boschi S."/>
            <person name="Funari R."/>
            <person name="Cardaioli E."/>
            <person name="Iannotti N."/>
            <person name="Marturano G."/>
            <person name="Paoli F."/>
            <person name="Bruttini M."/>
            <person name="Carapelli A."/>
            <person name="Frati F."/>
            <person name="Nardi F."/>
        </authorList>
    </citation>
    <scope>NUCLEOTIDE SEQUENCE [LARGE SCALE GENOMIC DNA]</scope>
    <source>
        <strain evidence="1">DMR45628</strain>
    </source>
</reference>
<protein>
    <submittedName>
        <fullName evidence="1">Uncharacterized protein</fullName>
    </submittedName>
</protein>
<gene>
    <name evidence="1" type="ORF">QE152_g37931</name>
</gene>
<dbReference type="AlphaFoldDB" id="A0AAW1I8W2"/>
<name>A0AAW1I8W2_POPJA</name>
<accession>A0AAW1I8W2</accession>
<organism evidence="1 2">
    <name type="scientific">Popillia japonica</name>
    <name type="common">Japanese beetle</name>
    <dbReference type="NCBI Taxonomy" id="7064"/>
    <lineage>
        <taxon>Eukaryota</taxon>
        <taxon>Metazoa</taxon>
        <taxon>Ecdysozoa</taxon>
        <taxon>Arthropoda</taxon>
        <taxon>Hexapoda</taxon>
        <taxon>Insecta</taxon>
        <taxon>Pterygota</taxon>
        <taxon>Neoptera</taxon>
        <taxon>Endopterygota</taxon>
        <taxon>Coleoptera</taxon>
        <taxon>Polyphaga</taxon>
        <taxon>Scarabaeiformia</taxon>
        <taxon>Scarabaeidae</taxon>
        <taxon>Rutelinae</taxon>
        <taxon>Popillia</taxon>
    </lineage>
</organism>
<proteinExistence type="predicted"/>
<dbReference type="EMBL" id="JASPKY010000768">
    <property type="protein sequence ID" value="KAK9685580.1"/>
    <property type="molecule type" value="Genomic_DNA"/>
</dbReference>